<proteinExistence type="predicted"/>
<accession>A0AAV5UTN8</accession>
<sequence length="159" mass="18578">RLYHLPFQPERYPIDGTRHNADLYSKWNKGQQIYQPYTGHESNLTGRSTANEPKDGRLLGAVFEIRQLQSSHVKRPKSMGILQSPAWKRLVVIPCHRQQLRGQSWKNDCEGSEEALLEDCSTHCIRMRTTHRDEEQLLLRRCQIARRFSQGHRNLQTGC</sequence>
<keyword evidence="2" id="KW-1185">Reference proteome</keyword>
<evidence type="ECO:0000313" key="1">
    <source>
        <dbReference type="EMBL" id="GMT09947.1"/>
    </source>
</evidence>
<evidence type="ECO:0000313" key="2">
    <source>
        <dbReference type="Proteomes" id="UP001432322"/>
    </source>
</evidence>
<protein>
    <submittedName>
        <fullName evidence="1">Uncharacterized protein</fullName>
    </submittedName>
</protein>
<gene>
    <name evidence="1" type="ORF">PFISCL1PPCAC_1244</name>
</gene>
<dbReference type="AlphaFoldDB" id="A0AAV5UTN8"/>
<name>A0AAV5UTN8_9BILA</name>
<organism evidence="1 2">
    <name type="scientific">Pristionchus fissidentatus</name>
    <dbReference type="NCBI Taxonomy" id="1538716"/>
    <lineage>
        <taxon>Eukaryota</taxon>
        <taxon>Metazoa</taxon>
        <taxon>Ecdysozoa</taxon>
        <taxon>Nematoda</taxon>
        <taxon>Chromadorea</taxon>
        <taxon>Rhabditida</taxon>
        <taxon>Rhabditina</taxon>
        <taxon>Diplogasteromorpha</taxon>
        <taxon>Diplogasteroidea</taxon>
        <taxon>Neodiplogasteridae</taxon>
        <taxon>Pristionchus</taxon>
    </lineage>
</organism>
<feature type="non-terminal residue" evidence="1">
    <location>
        <position position="159"/>
    </location>
</feature>
<feature type="non-terminal residue" evidence="1">
    <location>
        <position position="1"/>
    </location>
</feature>
<comment type="caution">
    <text evidence="1">The sequence shown here is derived from an EMBL/GenBank/DDBJ whole genome shotgun (WGS) entry which is preliminary data.</text>
</comment>
<dbReference type="Proteomes" id="UP001432322">
    <property type="component" value="Unassembled WGS sequence"/>
</dbReference>
<reference evidence="1" key="1">
    <citation type="submission" date="2023-10" db="EMBL/GenBank/DDBJ databases">
        <title>Genome assembly of Pristionchus species.</title>
        <authorList>
            <person name="Yoshida K."/>
            <person name="Sommer R.J."/>
        </authorList>
    </citation>
    <scope>NUCLEOTIDE SEQUENCE</scope>
    <source>
        <strain evidence="1">RS5133</strain>
    </source>
</reference>
<dbReference type="EMBL" id="BTSY01000001">
    <property type="protein sequence ID" value="GMT09947.1"/>
    <property type="molecule type" value="Genomic_DNA"/>
</dbReference>